<dbReference type="GO" id="GO:0007019">
    <property type="term" value="P:microtubule depolymerization"/>
    <property type="evidence" value="ECO:0000318"/>
    <property type="project" value="GO_Central"/>
</dbReference>
<dbReference type="HOGENOM" id="CLU_009927_0_0_1"/>
<evidence type="ECO:0000256" key="2">
    <source>
        <dbReference type="ARBA" id="ARBA00022741"/>
    </source>
</evidence>
<protein>
    <recommendedName>
        <fullName evidence="8">Kinesin-like protein</fullName>
    </recommendedName>
</protein>
<evidence type="ECO:0000256" key="8">
    <source>
        <dbReference type="RuleBase" id="RU000394"/>
    </source>
</evidence>
<dbReference type="GO" id="GO:0016887">
    <property type="term" value="F:ATP hydrolysis activity"/>
    <property type="evidence" value="ECO:0000318"/>
    <property type="project" value="GO_Central"/>
</dbReference>
<dbReference type="GO" id="GO:0005871">
    <property type="term" value="C:kinesin complex"/>
    <property type="evidence" value="ECO:0000318"/>
    <property type="project" value="GO_Central"/>
</dbReference>
<dbReference type="PRINTS" id="PR00380">
    <property type="entry name" value="KINESINHEAVY"/>
</dbReference>
<dbReference type="STRING" id="3880.A0A072VIM7"/>
<dbReference type="InterPro" id="IPR019821">
    <property type="entry name" value="Kinesin_motor_CS"/>
</dbReference>
<feature type="coiled-coil region" evidence="9">
    <location>
        <begin position="421"/>
        <end position="448"/>
    </location>
</feature>
<evidence type="ECO:0000256" key="4">
    <source>
        <dbReference type="ARBA" id="ARBA00023054"/>
    </source>
</evidence>
<evidence type="ECO:0000256" key="7">
    <source>
        <dbReference type="PROSITE-ProRule" id="PRU00283"/>
    </source>
</evidence>
<name>A0A072VIM7_MEDTR</name>
<evidence type="ECO:0000313" key="16">
    <source>
        <dbReference type="Proteomes" id="UP000265566"/>
    </source>
</evidence>
<dbReference type="SUPFAM" id="SSF52540">
    <property type="entry name" value="P-loop containing nucleoside triphosphate hydrolases"/>
    <property type="match status" value="1"/>
</dbReference>
<dbReference type="InterPro" id="IPR001752">
    <property type="entry name" value="Kinesin_motor_dom"/>
</dbReference>
<dbReference type="GO" id="GO:0005737">
    <property type="term" value="C:cytoplasm"/>
    <property type="evidence" value="ECO:0000318"/>
    <property type="project" value="GO_Central"/>
</dbReference>
<evidence type="ECO:0000313" key="15">
    <source>
        <dbReference type="Proteomes" id="UP000002051"/>
    </source>
</evidence>
<reference evidence="13" key="5">
    <citation type="journal article" date="2018" name="Nat. Plants">
        <title>Whole-genome landscape of Medicago truncatula symbiotic genes.</title>
        <authorList>
            <person name="Pecrix Y."/>
            <person name="Gamas P."/>
            <person name="Carrere S."/>
        </authorList>
    </citation>
    <scope>NUCLEOTIDE SEQUENCE</scope>
    <source>
        <tissue evidence="13">Leaves</tissue>
    </source>
</reference>
<reference evidence="16" key="4">
    <citation type="journal article" date="2018" name="Nat. Plants">
        <title>Whole-genome landscape of Medicago truncatula symbiotic genes.</title>
        <authorList>
            <person name="Pecrix Y."/>
            <person name="Staton S.E."/>
            <person name="Sallet E."/>
            <person name="Lelandais-Briere C."/>
            <person name="Moreau S."/>
            <person name="Carrere S."/>
            <person name="Blein T."/>
            <person name="Jardinaud M.F."/>
            <person name="Latrasse D."/>
            <person name="Zouine M."/>
            <person name="Zahm M."/>
            <person name="Kreplak J."/>
            <person name="Mayjonade B."/>
            <person name="Satge C."/>
            <person name="Perez M."/>
            <person name="Cauet S."/>
            <person name="Marande W."/>
            <person name="Chantry-Darmon C."/>
            <person name="Lopez-Roques C."/>
            <person name="Bouchez O."/>
            <person name="Berard A."/>
            <person name="Debelle F."/>
            <person name="Munos S."/>
            <person name="Bendahmane A."/>
            <person name="Berges H."/>
            <person name="Niebel A."/>
            <person name="Buitink J."/>
            <person name="Frugier F."/>
            <person name="Benhamed M."/>
            <person name="Crespi M."/>
            <person name="Gouzy J."/>
            <person name="Gamas P."/>
        </authorList>
    </citation>
    <scope>NUCLEOTIDE SEQUENCE [LARGE SCALE GENOMIC DNA]</scope>
    <source>
        <strain evidence="16">cv. Jemalong A17</strain>
    </source>
</reference>
<reference evidence="12 15" key="1">
    <citation type="journal article" date="2011" name="Nature">
        <title>The Medicago genome provides insight into the evolution of rhizobial symbioses.</title>
        <authorList>
            <person name="Young N.D."/>
            <person name="Debelle F."/>
            <person name="Oldroyd G.E."/>
            <person name="Geurts R."/>
            <person name="Cannon S.B."/>
            <person name="Udvardi M.K."/>
            <person name="Benedito V.A."/>
            <person name="Mayer K.F."/>
            <person name="Gouzy J."/>
            <person name="Schoof H."/>
            <person name="Van de Peer Y."/>
            <person name="Proost S."/>
            <person name="Cook D.R."/>
            <person name="Meyers B.C."/>
            <person name="Spannagl M."/>
            <person name="Cheung F."/>
            <person name="De Mita S."/>
            <person name="Krishnakumar V."/>
            <person name="Gundlach H."/>
            <person name="Zhou S."/>
            <person name="Mudge J."/>
            <person name="Bharti A.K."/>
            <person name="Murray J.D."/>
            <person name="Naoumkina M.A."/>
            <person name="Rosen B."/>
            <person name="Silverstein K.A."/>
            <person name="Tang H."/>
            <person name="Rombauts S."/>
            <person name="Zhao P.X."/>
            <person name="Zhou P."/>
            <person name="Barbe V."/>
            <person name="Bardou P."/>
            <person name="Bechner M."/>
            <person name="Bellec A."/>
            <person name="Berger A."/>
            <person name="Berges H."/>
            <person name="Bidwell S."/>
            <person name="Bisseling T."/>
            <person name="Choisne N."/>
            <person name="Couloux A."/>
            <person name="Denny R."/>
            <person name="Deshpande S."/>
            <person name="Dai X."/>
            <person name="Doyle J.J."/>
            <person name="Dudez A.M."/>
            <person name="Farmer A.D."/>
            <person name="Fouteau S."/>
            <person name="Franken C."/>
            <person name="Gibelin C."/>
            <person name="Gish J."/>
            <person name="Goldstein S."/>
            <person name="Gonzalez A.J."/>
            <person name="Green P.J."/>
            <person name="Hallab A."/>
            <person name="Hartog M."/>
            <person name="Hua A."/>
            <person name="Humphray S.J."/>
            <person name="Jeong D.H."/>
            <person name="Jing Y."/>
            <person name="Jocker A."/>
            <person name="Kenton S.M."/>
            <person name="Kim D.J."/>
            <person name="Klee K."/>
            <person name="Lai H."/>
            <person name="Lang C."/>
            <person name="Lin S."/>
            <person name="Macmil S.L."/>
            <person name="Magdelenat G."/>
            <person name="Matthews L."/>
            <person name="McCorrison J."/>
            <person name="Monaghan E.L."/>
            <person name="Mun J.H."/>
            <person name="Najar F.Z."/>
            <person name="Nicholson C."/>
            <person name="Noirot C."/>
            <person name="O'Bleness M."/>
            <person name="Paule C.R."/>
            <person name="Poulain J."/>
            <person name="Prion F."/>
            <person name="Qin B."/>
            <person name="Qu C."/>
            <person name="Retzel E.F."/>
            <person name="Riddle C."/>
            <person name="Sallet E."/>
            <person name="Samain S."/>
            <person name="Samson N."/>
            <person name="Sanders I."/>
            <person name="Saurat O."/>
            <person name="Scarpelli C."/>
            <person name="Schiex T."/>
            <person name="Segurens B."/>
            <person name="Severin A.J."/>
            <person name="Sherrier D.J."/>
            <person name="Shi R."/>
            <person name="Sims S."/>
            <person name="Singer S.R."/>
            <person name="Sinharoy S."/>
            <person name="Sterck L."/>
            <person name="Viollet A."/>
            <person name="Wang B.B."/>
            <person name="Wang K."/>
            <person name="Wang M."/>
            <person name="Wang X."/>
            <person name="Warfsmann J."/>
            <person name="Weissenbach J."/>
            <person name="White D.D."/>
            <person name="White J.D."/>
            <person name="Wiley G.B."/>
            <person name="Wincker P."/>
            <person name="Xing Y."/>
            <person name="Yang L."/>
            <person name="Yao Z."/>
            <person name="Ying F."/>
            <person name="Zhai J."/>
            <person name="Zhou L."/>
            <person name="Zuber A."/>
            <person name="Denarie J."/>
            <person name="Dixon R.A."/>
            <person name="May G.D."/>
            <person name="Schwartz D.C."/>
            <person name="Rogers J."/>
            <person name="Quetier F."/>
            <person name="Town C.D."/>
            <person name="Roe B.A."/>
        </authorList>
    </citation>
    <scope>NUCLEOTIDE SEQUENCE [LARGE SCALE GENOMIC DNA]</scope>
    <source>
        <strain evidence="12">A17</strain>
        <strain evidence="14 15">cv. Jemalong A17</strain>
    </source>
</reference>
<dbReference type="EnsemblPlants" id="KEH38010">
    <property type="protein sequence ID" value="KEH38010"/>
    <property type="gene ID" value="MTR_2g055910"/>
</dbReference>
<dbReference type="PANTHER" id="PTHR47968:SF13">
    <property type="entry name" value="KINESIN-LIKE PROTEIN KIF19 ISOFORM X1"/>
    <property type="match status" value="1"/>
</dbReference>
<keyword evidence="3 7" id="KW-0067">ATP-binding</keyword>
<sequence length="641" mass="71782">MPVSTRSHTKNAPIPQQQPHQCLKEKLKALTLLYEQQNLKNRSFNPPKQEDNVVAKKKKKLSLVDENRIMVFVRVRPIAKKEAGSRCCVRIVNHCEVYLTEFAAQDDYLRLKRVRGRHFTFDACFSDSATQQEVYSTSTSELVESVLQGKNGTVFCYGATGAGKTYTMLGTVESPGVMVLAIKDLFSKIRTRSCDGNHVVHLSYLEVYNETVRDLISPGRPLVLREDKQGIVAAGLTQYRAYSTDEVMALLQQGNRNRTTEPTRANETSSRSHAVLQVMVEYRVRDAAMNIVHRVGKLSLIDLAGSERALATDQRTLRSLEGANINRSLLALSSCINALVEGKKHIPYRNSKLTQLLKDSLGGTCNTVMIANISPSNLSFGETQNTLHWADRAKEIRKKASDANEDLLPVPETEIDQVKLVLELQKENRELRMQLARKQQQLLKLQAQSLAAYSSPTPPSGSSFLSTPPTSVQPNEKRRTRPSFLTATYLTPETKNKGDEITFTVRTLYQKVKTLESEIEKMKKDHSLQIKQKDNIIRDLSQKSGKKVAAAGEVGNRVVTRSSIRPKDENIGELKSPSHRFQSPLPKVKKRSFWDITAANSPSVAALNGRKTRSHVISEPTAHPSMLLQPGFARQKGNIWK</sequence>
<dbReference type="KEGG" id="mtr:25486795"/>
<dbReference type="GO" id="GO:0005524">
    <property type="term" value="F:ATP binding"/>
    <property type="evidence" value="ECO:0007669"/>
    <property type="project" value="UniProtKB-UniRule"/>
</dbReference>
<feature type="compositionally biased region" description="Polar residues" evidence="10">
    <location>
        <begin position="460"/>
        <end position="474"/>
    </location>
</feature>
<dbReference type="EMBL" id="CM001218">
    <property type="protein sequence ID" value="KEH38010.1"/>
    <property type="molecule type" value="Genomic_DNA"/>
</dbReference>
<evidence type="ECO:0000313" key="14">
    <source>
        <dbReference type="EnsemblPlants" id="KEH38010"/>
    </source>
</evidence>
<dbReference type="InterPro" id="IPR027640">
    <property type="entry name" value="Kinesin-like_fam"/>
</dbReference>
<evidence type="ECO:0000256" key="9">
    <source>
        <dbReference type="SAM" id="Coils"/>
    </source>
</evidence>
<feature type="binding site" evidence="7">
    <location>
        <begin position="158"/>
        <end position="165"/>
    </location>
    <ligand>
        <name>ATP</name>
        <dbReference type="ChEBI" id="CHEBI:30616"/>
    </ligand>
</feature>
<dbReference type="AlphaFoldDB" id="A0A072VIM7"/>
<evidence type="ECO:0000256" key="6">
    <source>
        <dbReference type="ARBA" id="ARBA00060769"/>
    </source>
</evidence>
<keyword evidence="5 7" id="KW-0505">Motor protein</keyword>
<dbReference type="GO" id="GO:0008017">
    <property type="term" value="F:microtubule binding"/>
    <property type="evidence" value="ECO:0000318"/>
    <property type="project" value="GO_Central"/>
</dbReference>
<evidence type="ECO:0000256" key="3">
    <source>
        <dbReference type="ARBA" id="ARBA00022840"/>
    </source>
</evidence>
<keyword evidence="15" id="KW-1185">Reference proteome</keyword>
<dbReference type="GO" id="GO:0007018">
    <property type="term" value="P:microtubule-based movement"/>
    <property type="evidence" value="ECO:0000318"/>
    <property type="project" value="GO_Central"/>
</dbReference>
<evidence type="ECO:0000256" key="1">
    <source>
        <dbReference type="ARBA" id="ARBA00022701"/>
    </source>
</evidence>
<evidence type="ECO:0000256" key="10">
    <source>
        <dbReference type="SAM" id="MobiDB-lite"/>
    </source>
</evidence>
<dbReference type="GO" id="GO:0008574">
    <property type="term" value="F:plus-end-directed microtubule motor activity"/>
    <property type="evidence" value="ECO:0000318"/>
    <property type="project" value="GO_Central"/>
</dbReference>
<keyword evidence="13" id="KW-0378">Hydrolase</keyword>
<feature type="coiled-coil region" evidence="9">
    <location>
        <begin position="505"/>
        <end position="532"/>
    </location>
</feature>
<reference evidence="12 15" key="2">
    <citation type="journal article" date="2014" name="BMC Genomics">
        <title>An improved genome release (version Mt4.0) for the model legume Medicago truncatula.</title>
        <authorList>
            <person name="Tang H."/>
            <person name="Krishnakumar V."/>
            <person name="Bidwell S."/>
            <person name="Rosen B."/>
            <person name="Chan A."/>
            <person name="Zhou S."/>
            <person name="Gentzbittel L."/>
            <person name="Childs K.L."/>
            <person name="Yandell M."/>
            <person name="Gundlach H."/>
            <person name="Mayer K.F."/>
            <person name="Schwartz D.C."/>
            <person name="Town C.D."/>
        </authorList>
    </citation>
    <scope>GENOME REANNOTATION</scope>
    <source>
        <strain evidence="12">A17</strain>
        <strain evidence="14 15">cv. Jemalong A17</strain>
    </source>
</reference>
<comment type="similarity">
    <text evidence="6">Belongs to the TRAFAC class myosin-kinesin ATPase superfamily. Kinesin family. KIN-8 subfamily.</text>
</comment>
<dbReference type="EMBL" id="PSQE01000002">
    <property type="protein sequence ID" value="RHN74187.1"/>
    <property type="molecule type" value="Genomic_DNA"/>
</dbReference>
<dbReference type="GO" id="GO:0000070">
    <property type="term" value="P:mitotic sister chromatid segregation"/>
    <property type="evidence" value="ECO:0000318"/>
    <property type="project" value="GO_Central"/>
</dbReference>
<dbReference type="Gramene" id="rna10202">
    <property type="protein sequence ID" value="RHN74187.1"/>
    <property type="gene ID" value="gene10202"/>
</dbReference>
<accession>A0A072VIM7</accession>
<dbReference type="PROSITE" id="PS00411">
    <property type="entry name" value="KINESIN_MOTOR_1"/>
    <property type="match status" value="1"/>
</dbReference>
<dbReference type="OrthoDB" id="3176171at2759"/>
<dbReference type="Pfam" id="PF00225">
    <property type="entry name" value="Kinesin"/>
    <property type="match status" value="1"/>
</dbReference>
<evidence type="ECO:0000313" key="13">
    <source>
        <dbReference type="EMBL" id="RHN74187.1"/>
    </source>
</evidence>
<dbReference type="PROSITE" id="PS50067">
    <property type="entry name" value="KINESIN_MOTOR_2"/>
    <property type="match status" value="1"/>
</dbReference>
<keyword evidence="1 8" id="KW-0493">Microtubule</keyword>
<feature type="region of interest" description="Disordered" evidence="10">
    <location>
        <begin position="452"/>
        <end position="482"/>
    </location>
</feature>
<dbReference type="GO" id="GO:1990023">
    <property type="term" value="C:mitotic spindle midzone"/>
    <property type="evidence" value="ECO:0000318"/>
    <property type="project" value="GO_Central"/>
</dbReference>
<dbReference type="InterPro" id="IPR027417">
    <property type="entry name" value="P-loop_NTPase"/>
</dbReference>
<dbReference type="Proteomes" id="UP000002051">
    <property type="component" value="Chromosome 2"/>
</dbReference>
<reference evidence="14" key="3">
    <citation type="submission" date="2015-04" db="UniProtKB">
        <authorList>
            <consortium name="EnsemblPlants"/>
        </authorList>
    </citation>
    <scope>IDENTIFICATION</scope>
    <source>
        <strain evidence="14">cv. Jemalong A17</strain>
    </source>
</reference>
<feature type="domain" description="Kinesin motor" evidence="11">
    <location>
        <begin position="68"/>
        <end position="396"/>
    </location>
</feature>
<proteinExistence type="inferred from homology"/>
<dbReference type="InterPro" id="IPR036961">
    <property type="entry name" value="Kinesin_motor_dom_sf"/>
</dbReference>
<dbReference type="SMART" id="SM00129">
    <property type="entry name" value="KISc"/>
    <property type="match status" value="1"/>
</dbReference>
<dbReference type="GO" id="GO:0061673">
    <property type="term" value="C:mitotic spindle astral microtubule"/>
    <property type="evidence" value="ECO:0000318"/>
    <property type="project" value="GO_Central"/>
</dbReference>
<keyword evidence="2 7" id="KW-0547">Nucleotide-binding</keyword>
<dbReference type="Proteomes" id="UP000265566">
    <property type="component" value="Chromosome 2"/>
</dbReference>
<dbReference type="FunFam" id="3.40.850.10:FF:000054">
    <property type="entry name" value="Kinesin-like protein"/>
    <property type="match status" value="1"/>
</dbReference>
<dbReference type="GO" id="GO:0005634">
    <property type="term" value="C:nucleus"/>
    <property type="evidence" value="ECO:0000318"/>
    <property type="project" value="GO_Central"/>
</dbReference>
<keyword evidence="4 9" id="KW-0175">Coiled coil</keyword>
<evidence type="ECO:0000259" key="11">
    <source>
        <dbReference type="PROSITE" id="PS50067"/>
    </source>
</evidence>
<evidence type="ECO:0000313" key="12">
    <source>
        <dbReference type="EMBL" id="KEH38010.1"/>
    </source>
</evidence>
<dbReference type="Gene3D" id="3.40.850.10">
    <property type="entry name" value="Kinesin motor domain"/>
    <property type="match status" value="1"/>
</dbReference>
<evidence type="ECO:0000256" key="5">
    <source>
        <dbReference type="ARBA" id="ARBA00023175"/>
    </source>
</evidence>
<organism evidence="12 15">
    <name type="scientific">Medicago truncatula</name>
    <name type="common">Barrel medic</name>
    <name type="synonym">Medicago tribuloides</name>
    <dbReference type="NCBI Taxonomy" id="3880"/>
    <lineage>
        <taxon>Eukaryota</taxon>
        <taxon>Viridiplantae</taxon>
        <taxon>Streptophyta</taxon>
        <taxon>Embryophyta</taxon>
        <taxon>Tracheophyta</taxon>
        <taxon>Spermatophyta</taxon>
        <taxon>Magnoliopsida</taxon>
        <taxon>eudicotyledons</taxon>
        <taxon>Gunneridae</taxon>
        <taxon>Pentapetalae</taxon>
        <taxon>rosids</taxon>
        <taxon>fabids</taxon>
        <taxon>Fabales</taxon>
        <taxon>Fabaceae</taxon>
        <taxon>Papilionoideae</taxon>
        <taxon>50 kb inversion clade</taxon>
        <taxon>NPAAA clade</taxon>
        <taxon>Hologalegina</taxon>
        <taxon>IRL clade</taxon>
        <taxon>Trifolieae</taxon>
        <taxon>Medicago</taxon>
    </lineage>
</organism>
<dbReference type="PANTHER" id="PTHR47968">
    <property type="entry name" value="CENTROMERE PROTEIN E"/>
    <property type="match status" value="1"/>
</dbReference>
<gene>
    <name evidence="14" type="primary">25486795</name>
    <name evidence="12" type="ordered locus">MTR_2g055910</name>
    <name evidence="13" type="ORF">MtrunA17_Chr2g0307481</name>
</gene>